<proteinExistence type="predicted"/>
<dbReference type="Proteomes" id="UP000321570">
    <property type="component" value="Unassembled WGS sequence"/>
</dbReference>
<dbReference type="AlphaFoldDB" id="A0A564Z876"/>
<dbReference type="EMBL" id="CABIJS010000694">
    <property type="protein sequence ID" value="VUZ55539.1"/>
    <property type="molecule type" value="Genomic_DNA"/>
</dbReference>
<protein>
    <submittedName>
        <fullName evidence="2">Uncharacterized protein</fullName>
    </submittedName>
</protein>
<accession>A0A564Z876</accession>
<evidence type="ECO:0000256" key="1">
    <source>
        <dbReference type="SAM" id="MobiDB-lite"/>
    </source>
</evidence>
<feature type="non-terminal residue" evidence="2">
    <location>
        <position position="1"/>
    </location>
</feature>
<sequence>PSTSVGSININTSSDGSQPRSIPSSATCPLIPDVFRVINDTNNSASGQRSPVTSRAAQSNQIPPCKFAPNNSLPPESLNFPPIIDVLWEEPDGSSEGSHSIQPFIWQLRENRLNRSQQGSSLVSINLEALPPPPPHILNPFIQRPSTTTSSQMSNSSIGSPQLCHHAPGISTFCNSSCCQQRQLRQNNQLQQQQQRVSPIQNQ</sequence>
<evidence type="ECO:0000313" key="3">
    <source>
        <dbReference type="Proteomes" id="UP000321570"/>
    </source>
</evidence>
<feature type="region of interest" description="Disordered" evidence="1">
    <location>
        <begin position="1"/>
        <end position="27"/>
    </location>
</feature>
<organism evidence="2 3">
    <name type="scientific">Hymenolepis diminuta</name>
    <name type="common">Rat tapeworm</name>
    <dbReference type="NCBI Taxonomy" id="6216"/>
    <lineage>
        <taxon>Eukaryota</taxon>
        <taxon>Metazoa</taxon>
        <taxon>Spiralia</taxon>
        <taxon>Lophotrochozoa</taxon>
        <taxon>Platyhelminthes</taxon>
        <taxon>Cestoda</taxon>
        <taxon>Eucestoda</taxon>
        <taxon>Cyclophyllidea</taxon>
        <taxon>Hymenolepididae</taxon>
        <taxon>Hymenolepis</taxon>
    </lineage>
</organism>
<reference evidence="2 3" key="1">
    <citation type="submission" date="2019-07" db="EMBL/GenBank/DDBJ databases">
        <authorList>
            <person name="Jastrzebski P J."/>
            <person name="Paukszto L."/>
            <person name="Jastrzebski P J."/>
        </authorList>
    </citation>
    <scope>NUCLEOTIDE SEQUENCE [LARGE SCALE GENOMIC DNA]</scope>
    <source>
        <strain evidence="2 3">WMS-il1</strain>
    </source>
</reference>
<gene>
    <name evidence="2" type="ORF">WMSIL1_LOCUS13333</name>
</gene>
<feature type="region of interest" description="Disordered" evidence="1">
    <location>
        <begin position="41"/>
        <end position="74"/>
    </location>
</feature>
<keyword evidence="3" id="KW-1185">Reference proteome</keyword>
<evidence type="ECO:0000313" key="2">
    <source>
        <dbReference type="EMBL" id="VUZ55539.1"/>
    </source>
</evidence>
<feature type="compositionally biased region" description="Polar residues" evidence="1">
    <location>
        <begin position="41"/>
        <end position="62"/>
    </location>
</feature>
<name>A0A564Z876_HYMDI</name>